<dbReference type="STRING" id="927083.DB32_004748"/>
<sequence>MIFYNGVGLLLSVLAAAVAWGAVGPEDGATMAAVWAAIVCVAGALYDRLAPEEGLRAYYRWVSAGASRIALMGVPVVLWPALVAVFGAAFPLFNGHAFPSPWFFTVAVLTPLALALKTRRA</sequence>
<evidence type="ECO:0000256" key="1">
    <source>
        <dbReference type="SAM" id="Phobius"/>
    </source>
</evidence>
<dbReference type="KEGG" id="samy:DB32_004748"/>
<feature type="transmembrane region" description="Helical" evidence="1">
    <location>
        <begin position="99"/>
        <end position="116"/>
    </location>
</feature>
<feature type="transmembrane region" description="Helical" evidence="1">
    <location>
        <begin position="69"/>
        <end position="93"/>
    </location>
</feature>
<dbReference type="RefSeq" id="WP_053234837.1">
    <property type="nucleotide sequence ID" value="NZ_CP011125.1"/>
</dbReference>
<keyword evidence="1" id="KW-0472">Membrane</keyword>
<name>A0A0F6SFV4_9BACT</name>
<dbReference type="Proteomes" id="UP000034883">
    <property type="component" value="Chromosome"/>
</dbReference>
<accession>A0A0F6SFV4</accession>
<keyword evidence="1" id="KW-0812">Transmembrane</keyword>
<evidence type="ECO:0000313" key="2">
    <source>
        <dbReference type="EMBL" id="AKF07599.1"/>
    </source>
</evidence>
<gene>
    <name evidence="2" type="ORF">DB32_004748</name>
</gene>
<keyword evidence="3" id="KW-1185">Reference proteome</keyword>
<feature type="transmembrane region" description="Helical" evidence="1">
    <location>
        <begin position="31"/>
        <end position="49"/>
    </location>
</feature>
<reference evidence="2 3" key="1">
    <citation type="submission" date="2015-03" db="EMBL/GenBank/DDBJ databases">
        <title>Genome assembly of Sandaracinus amylolyticus DSM 53668.</title>
        <authorList>
            <person name="Sharma G."/>
            <person name="Subramanian S."/>
        </authorList>
    </citation>
    <scope>NUCLEOTIDE SEQUENCE [LARGE SCALE GENOMIC DNA]</scope>
    <source>
        <strain evidence="2 3">DSM 53668</strain>
    </source>
</reference>
<dbReference type="EMBL" id="CP011125">
    <property type="protein sequence ID" value="AKF07599.1"/>
    <property type="molecule type" value="Genomic_DNA"/>
</dbReference>
<proteinExistence type="predicted"/>
<protein>
    <submittedName>
        <fullName evidence="2">Uncharacterized protein</fullName>
    </submittedName>
</protein>
<keyword evidence="1" id="KW-1133">Transmembrane helix</keyword>
<evidence type="ECO:0000313" key="3">
    <source>
        <dbReference type="Proteomes" id="UP000034883"/>
    </source>
</evidence>
<dbReference type="AlphaFoldDB" id="A0A0F6SFV4"/>
<organism evidence="2 3">
    <name type="scientific">Sandaracinus amylolyticus</name>
    <dbReference type="NCBI Taxonomy" id="927083"/>
    <lineage>
        <taxon>Bacteria</taxon>
        <taxon>Pseudomonadati</taxon>
        <taxon>Myxococcota</taxon>
        <taxon>Polyangia</taxon>
        <taxon>Polyangiales</taxon>
        <taxon>Sandaracinaceae</taxon>
        <taxon>Sandaracinus</taxon>
    </lineage>
</organism>